<reference evidence="1" key="1">
    <citation type="submission" date="2020-10" db="EMBL/GenBank/DDBJ databases">
        <authorList>
            <person name="Castelo-Branco R."/>
            <person name="Eusebio N."/>
            <person name="Adriana R."/>
            <person name="Vieira A."/>
            <person name="Brugerolle De Fraissinette N."/>
            <person name="Rezende De Castro R."/>
            <person name="Schneider M.P."/>
            <person name="Vasconcelos V."/>
            <person name="Leao P.N."/>
        </authorList>
    </citation>
    <scope>NUCLEOTIDE SEQUENCE</scope>
    <source>
        <strain evidence="1">LEGE 07157</strain>
    </source>
</reference>
<accession>A0A8J7DVC6</accession>
<dbReference type="Pfam" id="PF04229">
    <property type="entry name" value="GrpB"/>
    <property type="match status" value="1"/>
</dbReference>
<gene>
    <name evidence="1" type="ORF">IQ249_07365</name>
</gene>
<keyword evidence="2" id="KW-1185">Reference proteome</keyword>
<proteinExistence type="predicted"/>
<evidence type="ECO:0000313" key="1">
    <source>
        <dbReference type="EMBL" id="MBE9115709.1"/>
    </source>
</evidence>
<dbReference type="Gene3D" id="3.30.460.10">
    <property type="entry name" value="Beta Polymerase, domain 2"/>
    <property type="match status" value="1"/>
</dbReference>
<organism evidence="1 2">
    <name type="scientific">Lusitaniella coriacea LEGE 07157</name>
    <dbReference type="NCBI Taxonomy" id="945747"/>
    <lineage>
        <taxon>Bacteria</taxon>
        <taxon>Bacillati</taxon>
        <taxon>Cyanobacteriota</taxon>
        <taxon>Cyanophyceae</taxon>
        <taxon>Spirulinales</taxon>
        <taxon>Lusitaniellaceae</taxon>
        <taxon>Lusitaniella</taxon>
    </lineage>
</organism>
<dbReference type="InterPro" id="IPR007344">
    <property type="entry name" value="GrpB/CoaE"/>
</dbReference>
<comment type="caution">
    <text evidence="1">The sequence shown here is derived from an EMBL/GenBank/DDBJ whole genome shotgun (WGS) entry which is preliminary data.</text>
</comment>
<name>A0A8J7DVC6_9CYAN</name>
<dbReference type="PANTHER" id="PTHR34822:SF1">
    <property type="entry name" value="GRPB FAMILY PROTEIN"/>
    <property type="match status" value="1"/>
</dbReference>
<protein>
    <submittedName>
        <fullName evidence="1">GrpB family protein</fullName>
    </submittedName>
</protein>
<dbReference type="AlphaFoldDB" id="A0A8J7DVC6"/>
<dbReference type="SUPFAM" id="SSF81301">
    <property type="entry name" value="Nucleotidyltransferase"/>
    <property type="match status" value="1"/>
</dbReference>
<sequence>MDEVIIVEYNPHWKALFEREAARIREVLTGNIISRIEHFGSTAVPGLAAKPIIDILIGVRSLTEAKQIAISGLETLGYAYWFDNPDPQRMFFVKGLPPKPGRTHHIHIVEQDSILWERLIFRDYLREHPDEAKRYAQLKHYLAQRFSGDREAYTRGKSKYVSFVLQKARLP</sequence>
<evidence type="ECO:0000313" key="2">
    <source>
        <dbReference type="Proteomes" id="UP000654482"/>
    </source>
</evidence>
<dbReference type="InterPro" id="IPR043519">
    <property type="entry name" value="NT_sf"/>
</dbReference>
<dbReference type="Proteomes" id="UP000654482">
    <property type="component" value="Unassembled WGS sequence"/>
</dbReference>
<dbReference type="EMBL" id="JADEWZ010000008">
    <property type="protein sequence ID" value="MBE9115709.1"/>
    <property type="molecule type" value="Genomic_DNA"/>
</dbReference>
<dbReference type="PANTHER" id="PTHR34822">
    <property type="entry name" value="GRPB DOMAIN PROTEIN (AFU_ORTHOLOGUE AFUA_1G01530)"/>
    <property type="match status" value="1"/>
</dbReference>
<dbReference type="RefSeq" id="WP_194028796.1">
    <property type="nucleotide sequence ID" value="NZ_JADEWZ010000008.1"/>
</dbReference>